<reference evidence="4" key="1">
    <citation type="submission" date="2021-03" db="EMBL/GenBank/DDBJ databases">
        <authorList>
            <person name="Tagirdzhanova G."/>
        </authorList>
    </citation>
    <scope>NUCLEOTIDE SEQUENCE</scope>
</reference>
<dbReference type="GO" id="GO:0045116">
    <property type="term" value="P:protein neddylation"/>
    <property type="evidence" value="ECO:0007669"/>
    <property type="project" value="TreeGrafter"/>
</dbReference>
<organism evidence="4 5">
    <name type="scientific">Heterodermia speciosa</name>
    <dbReference type="NCBI Taxonomy" id="116794"/>
    <lineage>
        <taxon>Eukaryota</taxon>
        <taxon>Fungi</taxon>
        <taxon>Dikarya</taxon>
        <taxon>Ascomycota</taxon>
        <taxon>Pezizomycotina</taxon>
        <taxon>Lecanoromycetes</taxon>
        <taxon>OSLEUM clade</taxon>
        <taxon>Lecanoromycetidae</taxon>
        <taxon>Caliciales</taxon>
        <taxon>Physciaceae</taxon>
        <taxon>Heterodermia</taxon>
    </lineage>
</organism>
<dbReference type="InterPro" id="IPR005176">
    <property type="entry name" value="PONY_dom"/>
</dbReference>
<dbReference type="Pfam" id="PF03556">
    <property type="entry name" value="Cullin_binding"/>
    <property type="match status" value="1"/>
</dbReference>
<dbReference type="InterPro" id="IPR014764">
    <property type="entry name" value="DCN-prot"/>
</dbReference>
<keyword evidence="4" id="KW-0436">Ligase</keyword>
<evidence type="ECO:0000313" key="5">
    <source>
        <dbReference type="Proteomes" id="UP000664521"/>
    </source>
</evidence>
<dbReference type="PANTHER" id="PTHR12281">
    <property type="entry name" value="RP42 RELATED"/>
    <property type="match status" value="1"/>
</dbReference>
<evidence type="ECO:0000313" key="4">
    <source>
        <dbReference type="EMBL" id="CAF9904266.1"/>
    </source>
</evidence>
<keyword evidence="5" id="KW-1185">Reference proteome</keyword>
<dbReference type="EMBL" id="CAJPDS010000002">
    <property type="protein sequence ID" value="CAF9904266.1"/>
    <property type="molecule type" value="Genomic_DNA"/>
</dbReference>
<dbReference type="GO" id="GO:0016874">
    <property type="term" value="F:ligase activity"/>
    <property type="evidence" value="ECO:0007669"/>
    <property type="project" value="UniProtKB-KW"/>
</dbReference>
<name>A0A8H3EJU8_9LECA</name>
<feature type="region of interest" description="Disordered" evidence="2">
    <location>
        <begin position="885"/>
        <end position="915"/>
    </location>
</feature>
<comment type="caution">
    <text evidence="4">The sequence shown here is derived from an EMBL/GenBank/DDBJ whole genome shotgun (WGS) entry which is preliminary data.</text>
</comment>
<sequence length="1283" mass="144098">MASVVGEQAASNILNLQPRRKSPTRNRQVEGLDQLWLDLEKKLARIPLDKDGSTLQDEDEVQISQQLLATDDAPFDYCLKTFYDADEFPKWVTRRQSVQTREKSLQTLFTKWVQPFQPSGMEHWCKLPAMLRYALKRPLMPQRDLENNLNELGFCLPPLHLRMMSAKSSGREQSLLLGIEIDDSRSRHQSAQYDGLIVNGWFPPDQNIEIPEAPTTQYTGPASDGVGDRKAKDEEDLHRQLRATYTLFQKGTSDIGEAIARYKYFLRASNISNYDLARRLEGFGIPKEHIMGPQTELDQATLYESLQQTYKHLHDGQMSLESAIMWYRYLLDQPTALLPDLATRLEELGLPREHVFGKDSSFSQCPAEDVELEIIEDVKNLVLAYRFGSLKLDEAVSFISKRLEGLRIDQPYFSCLIDSVDLTPTQAARAIFERAAEESRSPSPTHQTNPNKFKTLEQTAEHFLELYVEKIVDGLDPGIALAEYREAFNLDDFQPHEVSFILAQLQGTDDSDQEVSAATTTSEIVNAIDKDDMLLSSSMPPPPMSMRRGCSQSLGSETLVRSATPGDSSIATLCDETAAQEPNLAVVEWEQIFSGTAGNPENSDYDVLSSSPEHGFSTDLWGLELPTVTAKKLALDIGLPTDYVNRRIRSLTPVRIGSTKARKMGSSASSSSIKRKASVMLHPGRRIRSTKFTVDPTVSAKELGTSEASVERTCTAGASMGCATGNRSDLDPIIKSIEGSGYERQNHDVYATDEHSDTSGARGTDDESEVEMMRFTPLAIDRNQDPLEKSITILEYLELRVLEKGIFRVDLPMDTKSYKAAVRTIASDEKAEIATKIQWGSVQPIRDHTERQLIILLRDIERDPNSFNVSSLTASIRHGLREDLGDPPNELFTKDGQGASISLNPHASSASSDPKADASSIFKGILAANPCPHNTSSRQPDLYELYFGKPGLLRDAKFVTQLFVCPECSKSNGNEPLSFIEPMEGPRRLRLTQPRKRPRVVCHDDNVPCAGTPKAMSYSAALNHQSFFVGLETRRRRRRKANLSATDDRYFQNPISSPSSSGSTSQLNKLFDKYKDKSDPDADTIGIEGSMRYLGDLGVKLDEVVLLAVLTELSAPTMGELSRSGFVDGWRTRRATDINTQKATVRELRRELPQPDFFRRVYKHTFKLALASGQKSLPLDIAIEYWRLLLQAPSINWYSPPTATTHQASPWLEWWLDYLESRWKKGVSRDMWEQTGKLVLKTLEPDGETMGWWSEDGAWPGVIDQFVEYVREKRGEQEGRMEE</sequence>
<dbReference type="Gene3D" id="1.10.238.10">
    <property type="entry name" value="EF-hand"/>
    <property type="match status" value="1"/>
</dbReference>
<gene>
    <name evidence="4" type="primary">DCN1</name>
    <name evidence="4" type="ORF">HETSPECPRED_003487</name>
</gene>
<dbReference type="GO" id="GO:0031624">
    <property type="term" value="F:ubiquitin conjugating enzyme binding"/>
    <property type="evidence" value="ECO:0007669"/>
    <property type="project" value="TreeGrafter"/>
</dbReference>
<dbReference type="Gene3D" id="1.10.238.200">
    <property type="entry name" value="Cullin, PONY binding domain"/>
    <property type="match status" value="1"/>
</dbReference>
<evidence type="ECO:0000259" key="3">
    <source>
        <dbReference type="PROSITE" id="PS51229"/>
    </source>
</evidence>
<dbReference type="OrthoDB" id="27198at2759"/>
<dbReference type="GO" id="GO:0000151">
    <property type="term" value="C:ubiquitin ligase complex"/>
    <property type="evidence" value="ECO:0007669"/>
    <property type="project" value="TreeGrafter"/>
</dbReference>
<feature type="region of interest" description="Disordered" evidence="2">
    <location>
        <begin position="212"/>
        <end position="234"/>
    </location>
</feature>
<proteinExistence type="predicted"/>
<dbReference type="PANTHER" id="PTHR12281:SF31">
    <property type="entry name" value="DCN1-LIKE PROTEIN 3"/>
    <property type="match status" value="1"/>
</dbReference>
<comment type="function">
    <text evidence="1">Neddylation of cullins play an essential role in the regulation of SCF-type complexes activity.</text>
</comment>
<dbReference type="GO" id="GO:0032182">
    <property type="term" value="F:ubiquitin-like protein binding"/>
    <property type="evidence" value="ECO:0007669"/>
    <property type="project" value="TreeGrafter"/>
</dbReference>
<accession>A0A8H3EJU8</accession>
<evidence type="ECO:0000256" key="2">
    <source>
        <dbReference type="SAM" id="MobiDB-lite"/>
    </source>
</evidence>
<protein>
    <recommendedName>
        <fullName evidence="1">Defective in cullin neddylation protein</fullName>
    </recommendedName>
</protein>
<evidence type="ECO:0000256" key="1">
    <source>
        <dbReference type="RuleBase" id="RU410713"/>
    </source>
</evidence>
<dbReference type="Proteomes" id="UP000664521">
    <property type="component" value="Unassembled WGS sequence"/>
</dbReference>
<dbReference type="GO" id="GO:0097602">
    <property type="term" value="F:cullin family protein binding"/>
    <property type="evidence" value="ECO:0007669"/>
    <property type="project" value="TreeGrafter"/>
</dbReference>
<dbReference type="InterPro" id="IPR042460">
    <property type="entry name" value="DCN1-like_PONY"/>
</dbReference>
<dbReference type="PROSITE" id="PS51229">
    <property type="entry name" value="DCUN1"/>
    <property type="match status" value="1"/>
</dbReference>
<feature type="domain" description="DCUN1" evidence="3">
    <location>
        <begin position="1062"/>
        <end position="1271"/>
    </location>
</feature>
<feature type="region of interest" description="Disordered" evidence="2">
    <location>
        <begin position="659"/>
        <end position="679"/>
    </location>
</feature>